<name>A0A5S3Q0Y0_9FLAO</name>
<dbReference type="EMBL" id="VATY01000001">
    <property type="protein sequence ID" value="TMM59237.1"/>
    <property type="molecule type" value="Genomic_DNA"/>
</dbReference>
<dbReference type="Proteomes" id="UP000310314">
    <property type="component" value="Unassembled WGS sequence"/>
</dbReference>
<evidence type="ECO:0008006" key="3">
    <source>
        <dbReference type="Google" id="ProtNLM"/>
    </source>
</evidence>
<dbReference type="AlphaFoldDB" id="A0A5S3Q0Y0"/>
<organism evidence="1 2">
    <name type="scientific">Maribacter algarum</name>
    <name type="common">ex Zhang et al. 2020</name>
    <dbReference type="NCBI Taxonomy" id="2578118"/>
    <lineage>
        <taxon>Bacteria</taxon>
        <taxon>Pseudomonadati</taxon>
        <taxon>Bacteroidota</taxon>
        <taxon>Flavobacteriia</taxon>
        <taxon>Flavobacteriales</taxon>
        <taxon>Flavobacteriaceae</taxon>
        <taxon>Maribacter</taxon>
    </lineage>
</organism>
<keyword evidence="2" id="KW-1185">Reference proteome</keyword>
<proteinExistence type="predicted"/>
<comment type="caution">
    <text evidence="1">The sequence shown here is derived from an EMBL/GenBank/DDBJ whole genome shotgun (WGS) entry which is preliminary data.</text>
</comment>
<reference evidence="1 2" key="1">
    <citation type="submission" date="2019-05" db="EMBL/GenBank/DDBJ databases">
        <authorList>
            <person name="Zhang J.-Y."/>
            <person name="Feg X."/>
            <person name="Du Z.-J."/>
        </authorList>
    </citation>
    <scope>NUCLEOTIDE SEQUENCE [LARGE SCALE GENOMIC DNA]</scope>
    <source>
        <strain evidence="1 2">RZ26</strain>
    </source>
</reference>
<protein>
    <recommendedName>
        <fullName evidence="3">Adhesin domain-containing protein</fullName>
    </recommendedName>
</protein>
<evidence type="ECO:0000313" key="1">
    <source>
        <dbReference type="EMBL" id="TMM59237.1"/>
    </source>
</evidence>
<sequence length="204" mass="22736">MKVFIVLFFTLNFLSAQKVVRKSIIDSAVSSIQIDVSNCFEVKIETFDTQAIVVEANIDGEYRKDLVLNMTEEGTTVLVSAGFRPNFENPNDKLSAHKVVSIALNIKIPQNMNVRVFGSNCNVNATGYFEKLKMTLNDGVSRLYKVEGLAEITSQSGDIFVESKSAEILPHSKYGQVDENQIPSGDNKYLLNSVTGDIRFKRIE</sequence>
<accession>A0A5S3Q0Y0</accession>
<gene>
    <name evidence="1" type="ORF">FEE95_07335</name>
</gene>
<evidence type="ECO:0000313" key="2">
    <source>
        <dbReference type="Proteomes" id="UP000310314"/>
    </source>
</evidence>